<gene>
    <name evidence="1" type="ORF">SVA_2211</name>
</gene>
<organism evidence="1 2">
    <name type="scientific">Sulfurifustis variabilis</name>
    <dbReference type="NCBI Taxonomy" id="1675686"/>
    <lineage>
        <taxon>Bacteria</taxon>
        <taxon>Pseudomonadati</taxon>
        <taxon>Pseudomonadota</taxon>
        <taxon>Gammaproteobacteria</taxon>
        <taxon>Acidiferrobacterales</taxon>
        <taxon>Acidiferrobacteraceae</taxon>
        <taxon>Sulfurifustis</taxon>
    </lineage>
</organism>
<dbReference type="AlphaFoldDB" id="A0A1B4VC59"/>
<dbReference type="InterPro" id="IPR011990">
    <property type="entry name" value="TPR-like_helical_dom_sf"/>
</dbReference>
<proteinExistence type="predicted"/>
<dbReference type="PANTHER" id="PTHR45588">
    <property type="entry name" value="TPR DOMAIN-CONTAINING PROTEIN"/>
    <property type="match status" value="1"/>
</dbReference>
<dbReference type="SUPFAM" id="SSF48452">
    <property type="entry name" value="TPR-like"/>
    <property type="match status" value="2"/>
</dbReference>
<dbReference type="EMBL" id="AP014936">
    <property type="protein sequence ID" value="BAU48761.1"/>
    <property type="molecule type" value="Genomic_DNA"/>
</dbReference>
<dbReference type="KEGG" id="sva:SVA_2211"/>
<evidence type="ECO:0000313" key="2">
    <source>
        <dbReference type="Proteomes" id="UP000218899"/>
    </source>
</evidence>
<sequence>MKRIVIALSFVAGAAGAEPLSPEAERVAPLLEGTAAHRHLVTTSDPLAQRFFDQGLVLVYGLDRREAVRSFQQAQHLDPACAMCYWGEALARGPDLHAAPEREDGPRAAHAIQRALALRDRVTEREQAYIEAMARRYLQEPSTATDPDLAYAEAMGDVARRFPDDPDAATLHVLALMVATPPQHREAGGHRAIVDALERVLERHPSHPGANHLLIRAVERGEPERGVAAADRLRALAPAVAGLRHAPARIYLRVGRYRDAVLADEAAIEADEAYLAQCDAQGLYPVSAAPPSRRFLLAAASFGGLSENAIDVARRIAARQDARLLRTPGFESLQHHVAMPLYVLVRFGRWQEILAQPAPPGDLPYVEGVWRYARGVALARTRETARAGEELLALARLAEDPRLERARIWGEHSMAQPLRVVRAVLAGELAQARGDHAVAIRLLREAVRREDRLVHREPSDWYTPARHHLGLALLKANRAREAERVYRADLERHPDNGWALYGLAQSVRAQNRRREASEIEARFREAWAEADVQLTASRY</sequence>
<keyword evidence="2" id="KW-1185">Reference proteome</keyword>
<dbReference type="Proteomes" id="UP000218899">
    <property type="component" value="Chromosome"/>
</dbReference>
<name>A0A1B4VC59_9GAMM</name>
<reference evidence="1 2" key="1">
    <citation type="submission" date="2015-08" db="EMBL/GenBank/DDBJ databases">
        <title>Complete genome sequence of Sulfurifustis variabilis.</title>
        <authorList>
            <person name="Miura A."/>
            <person name="Kojima H."/>
            <person name="Fukui M."/>
        </authorList>
    </citation>
    <scope>NUCLEOTIDE SEQUENCE [LARGE SCALE GENOMIC DNA]</scope>
    <source>
        <strain evidence="2">skN76</strain>
    </source>
</reference>
<dbReference type="PANTHER" id="PTHR45588:SF1">
    <property type="entry name" value="WW DOMAIN-CONTAINING PROTEIN"/>
    <property type="match status" value="1"/>
</dbReference>
<dbReference type="OrthoDB" id="9778494at2"/>
<evidence type="ECO:0000313" key="1">
    <source>
        <dbReference type="EMBL" id="BAU48761.1"/>
    </source>
</evidence>
<protein>
    <submittedName>
        <fullName evidence="1">Tetratricopeptide repeat protein</fullName>
    </submittedName>
</protein>
<dbReference type="RefSeq" id="WP_096461242.1">
    <property type="nucleotide sequence ID" value="NZ_AP014936.1"/>
</dbReference>
<dbReference type="Gene3D" id="1.25.40.10">
    <property type="entry name" value="Tetratricopeptide repeat domain"/>
    <property type="match status" value="2"/>
</dbReference>
<accession>A0A1B4VC59</accession>